<evidence type="ECO:0000313" key="3">
    <source>
        <dbReference type="Proteomes" id="UP001153069"/>
    </source>
</evidence>
<evidence type="ECO:0000256" key="1">
    <source>
        <dbReference type="SAM" id="MobiDB-lite"/>
    </source>
</evidence>
<proteinExistence type="predicted"/>
<evidence type="ECO:0008006" key="4">
    <source>
        <dbReference type="Google" id="ProtNLM"/>
    </source>
</evidence>
<evidence type="ECO:0000313" key="2">
    <source>
        <dbReference type="EMBL" id="CAB9527144.1"/>
    </source>
</evidence>
<reference evidence="2" key="1">
    <citation type="submission" date="2020-06" db="EMBL/GenBank/DDBJ databases">
        <authorList>
            <consortium name="Plant Systems Biology data submission"/>
        </authorList>
    </citation>
    <scope>NUCLEOTIDE SEQUENCE</scope>
    <source>
        <strain evidence="2">D6</strain>
    </source>
</reference>
<accession>A0A9N8EY34</accession>
<feature type="region of interest" description="Disordered" evidence="1">
    <location>
        <begin position="449"/>
        <end position="473"/>
    </location>
</feature>
<keyword evidence="3" id="KW-1185">Reference proteome</keyword>
<dbReference type="AlphaFoldDB" id="A0A9N8EY34"/>
<dbReference type="InterPro" id="IPR032675">
    <property type="entry name" value="LRR_dom_sf"/>
</dbReference>
<dbReference type="Proteomes" id="UP001153069">
    <property type="component" value="Unassembled WGS sequence"/>
</dbReference>
<dbReference type="EMBL" id="CAICTM010001946">
    <property type="protein sequence ID" value="CAB9527144.1"/>
    <property type="molecule type" value="Genomic_DNA"/>
</dbReference>
<dbReference type="Gene3D" id="3.80.10.10">
    <property type="entry name" value="Ribonuclease Inhibitor"/>
    <property type="match status" value="2"/>
</dbReference>
<gene>
    <name evidence="2" type="ORF">SEMRO_1948_G307200.1</name>
</gene>
<organism evidence="2 3">
    <name type="scientific">Seminavis robusta</name>
    <dbReference type="NCBI Taxonomy" id="568900"/>
    <lineage>
        <taxon>Eukaryota</taxon>
        <taxon>Sar</taxon>
        <taxon>Stramenopiles</taxon>
        <taxon>Ochrophyta</taxon>
        <taxon>Bacillariophyta</taxon>
        <taxon>Bacillariophyceae</taxon>
        <taxon>Bacillariophycidae</taxon>
        <taxon>Naviculales</taxon>
        <taxon>Naviculaceae</taxon>
        <taxon>Seminavis</taxon>
    </lineage>
</organism>
<protein>
    <recommendedName>
        <fullName evidence="4">RNI-like protein</fullName>
    </recommendedName>
</protein>
<sequence>MTSTMKLLQTTLLRRHRSNPMPAADSKASPSNDSMIVDLARNDALPALRVLRETPKLHQSVKTAVIHAESCVWYGSVKMDLFALVEVFSLLGELPRLQSITVDLSDLKVPMAALTALLRGAKALRELHLINIHLVGDTKALDEVLKTHNRLQHVRFLRCTGVAIQSFMAHLPSLKRLELRYSALGERCTTTDVNPWKILGASTTLQSLTIQELADLTTDNALSFCMALSEQQLRGTCQLQELHMTSASTTVDGQQIGQAMADIFILHSNNCTIKTLTLKFGRTWKTAGHTVASILQRNPGLSSLCVELTGGNTATSTHAAPILHALTKNNTLKRLKICLDRDMHLDEPLEDAFQSAIEQVLLQHNHVLQSLVILDENRDRYLLTKDAKLKLELNATKLPALLHSHNGTQRDYLNAMIDANSGNSLDAVFYALSNQPNLLRDMESLEVSAAHPTTMKKQQKSLIDSDSESDDESTRYWGIPIVKRKSKRKTIKDFFKV</sequence>
<dbReference type="SUPFAM" id="SSF52047">
    <property type="entry name" value="RNI-like"/>
    <property type="match status" value="1"/>
</dbReference>
<comment type="caution">
    <text evidence="2">The sequence shown here is derived from an EMBL/GenBank/DDBJ whole genome shotgun (WGS) entry which is preliminary data.</text>
</comment>
<name>A0A9N8EY34_9STRA</name>